<keyword evidence="3" id="KW-1185">Reference proteome</keyword>
<reference evidence="2 3" key="1">
    <citation type="journal article" date="2010" name="Stand. Genomic Sci.">
        <title>Complete genome sequence of Spirochaeta smaragdinae type strain (SEBR 4228).</title>
        <authorList>
            <person name="Mavromatis K."/>
            <person name="Yasawong M."/>
            <person name="Chertkov O."/>
            <person name="Lapidus A."/>
            <person name="Lucas S."/>
            <person name="Nolan M."/>
            <person name="Del Rio T.G."/>
            <person name="Tice H."/>
            <person name="Cheng J.F."/>
            <person name="Pitluck S."/>
            <person name="Liolios K."/>
            <person name="Ivanova N."/>
            <person name="Tapia R."/>
            <person name="Han C."/>
            <person name="Bruce D."/>
            <person name="Goodwin L."/>
            <person name="Pati A."/>
            <person name="Chen A."/>
            <person name="Palaniappan K."/>
            <person name="Land M."/>
            <person name="Hauser L."/>
            <person name="Chang Y.J."/>
            <person name="Jeffries C.D."/>
            <person name="Detter J.C."/>
            <person name="Rohde M."/>
            <person name="Brambilla E."/>
            <person name="Spring S."/>
            <person name="Goker M."/>
            <person name="Sikorski J."/>
            <person name="Woyke T."/>
            <person name="Bristow J."/>
            <person name="Eisen J.A."/>
            <person name="Markowitz V."/>
            <person name="Hugenholtz P."/>
            <person name="Klenk H.P."/>
            <person name="Kyrpides N.C."/>
        </authorList>
    </citation>
    <scope>NUCLEOTIDE SEQUENCE [LARGE SCALE GENOMIC DNA]</scope>
    <source>
        <strain evidence="3">DSM 11293 / JCM 15392 / SEBR 4228</strain>
    </source>
</reference>
<dbReference type="Proteomes" id="UP000002318">
    <property type="component" value="Chromosome"/>
</dbReference>
<dbReference type="PROSITE" id="PS50005">
    <property type="entry name" value="TPR"/>
    <property type="match status" value="1"/>
</dbReference>
<evidence type="ECO:0000313" key="3">
    <source>
        <dbReference type="Proteomes" id="UP000002318"/>
    </source>
</evidence>
<feature type="repeat" description="TPR" evidence="1">
    <location>
        <begin position="525"/>
        <end position="558"/>
    </location>
</feature>
<evidence type="ECO:0000313" key="2">
    <source>
        <dbReference type="EMBL" id="ADK81958.1"/>
    </source>
</evidence>
<dbReference type="KEGG" id="ssm:Spirs_2855"/>
<name>E1R273_SEDSS</name>
<dbReference type="SUPFAM" id="SSF48452">
    <property type="entry name" value="TPR-like"/>
    <property type="match status" value="2"/>
</dbReference>
<dbReference type="HOGENOM" id="CLU_463729_0_0_12"/>
<dbReference type="InterPro" id="IPR019734">
    <property type="entry name" value="TPR_rpt"/>
</dbReference>
<dbReference type="SMART" id="SM00028">
    <property type="entry name" value="TPR"/>
    <property type="match status" value="2"/>
</dbReference>
<dbReference type="Gene3D" id="1.25.40.10">
    <property type="entry name" value="Tetratricopeptide repeat domain"/>
    <property type="match status" value="2"/>
</dbReference>
<dbReference type="eggNOG" id="COG3071">
    <property type="taxonomic scope" value="Bacteria"/>
</dbReference>
<dbReference type="PANTHER" id="PTHR12558">
    <property type="entry name" value="CELL DIVISION CYCLE 16,23,27"/>
    <property type="match status" value="1"/>
</dbReference>
<protein>
    <submittedName>
        <fullName evidence="2">Tetratricopeptide TPR_2 repeat protein</fullName>
    </submittedName>
</protein>
<dbReference type="STRING" id="573413.Spirs_2855"/>
<dbReference type="eggNOG" id="COG0457">
    <property type="taxonomic scope" value="Bacteria"/>
</dbReference>
<dbReference type="EMBL" id="CP002116">
    <property type="protein sequence ID" value="ADK81958.1"/>
    <property type="molecule type" value="Genomic_DNA"/>
</dbReference>
<evidence type="ECO:0000256" key="1">
    <source>
        <dbReference type="PROSITE-ProRule" id="PRU00339"/>
    </source>
</evidence>
<gene>
    <name evidence="2" type="ordered locus">Spirs_2855</name>
</gene>
<keyword evidence="1" id="KW-0802">TPR repeat</keyword>
<dbReference type="PANTHER" id="PTHR12558:SF13">
    <property type="entry name" value="CELL DIVISION CYCLE PROTEIN 27 HOMOLOG"/>
    <property type="match status" value="1"/>
</dbReference>
<accession>E1R273</accession>
<organism evidence="2 3">
    <name type="scientific">Sediminispirochaeta smaragdinae (strain DSM 11293 / JCM 15392 / SEBR 4228)</name>
    <name type="common">Spirochaeta smaragdinae</name>
    <dbReference type="NCBI Taxonomy" id="573413"/>
    <lineage>
        <taxon>Bacteria</taxon>
        <taxon>Pseudomonadati</taxon>
        <taxon>Spirochaetota</taxon>
        <taxon>Spirochaetia</taxon>
        <taxon>Spirochaetales</taxon>
        <taxon>Spirochaetaceae</taxon>
        <taxon>Sediminispirochaeta</taxon>
    </lineage>
</organism>
<dbReference type="OrthoDB" id="359593at2"/>
<dbReference type="AlphaFoldDB" id="E1R273"/>
<sequence>MRVRLLGKSGFYFWAVLSLPLLFVVSCQSSSPSVRNTASVPPDGREELLDQLRQQVRIASPDSLRAVLSRIRTEGLDRSSAGVELFYITDRLYRAAYPMEEQQASLPAEPENSDFPRLFSEALSGAYPVVDEAHASFISLMVSTLSLLKAPVSYQDSSMPEGGERAAVTAEQLIKLNSETVLPRYLLGRYEEANKEFDKAESYYRATLEKDAGCYPASEALGRIAFSRGEYEISAGYRRDLLQRFPGQLILELQTLESYLAAGMVEDADILLADMIRRYPDNAVVVCKRPLLLELYGRYEQSSRLADALERSYGETQDLLLARARLLLQRNKNEDAIKLLAEGKDRYGTDPFFNAMYELTLLESGSADTARQLLDENRGGQTSIAALVALLKQAMEQGQWQAADGYLTALFRANGRKAEYLRFGVQIASALGKGTVAITYARELSAKDDALVGDRLLLAQSLLSFGTAGEQREASGLIETLLAKEGTLNSGDRSRLLYLKSVVTDNPSQKLDLLRSALLEDLQNFDALLAIARLYRERGELKKAYRYFSQAAALRPEDLTVAGELEEVETKLGEADGPVGYGMLRFGE</sequence>
<dbReference type="RefSeq" id="WP_013255417.1">
    <property type="nucleotide sequence ID" value="NC_014364.1"/>
</dbReference>
<dbReference type="InterPro" id="IPR011990">
    <property type="entry name" value="TPR-like_helical_dom_sf"/>
</dbReference>
<dbReference type="PROSITE" id="PS51257">
    <property type="entry name" value="PROKAR_LIPOPROTEIN"/>
    <property type="match status" value="1"/>
</dbReference>
<proteinExistence type="predicted"/>